<organism evidence="1 2">
    <name type="scientific">Saccharolobus islandicus (strain L.D.8.5 / Lassen #2)</name>
    <name type="common">Sulfolobus islandicus</name>
    <dbReference type="NCBI Taxonomy" id="425944"/>
    <lineage>
        <taxon>Archaea</taxon>
        <taxon>Thermoproteota</taxon>
        <taxon>Thermoprotei</taxon>
        <taxon>Sulfolobales</taxon>
        <taxon>Sulfolobaceae</taxon>
        <taxon>Saccharolobus</taxon>
    </lineage>
</organism>
<dbReference type="HOGENOM" id="CLU_3302899_0_0_2"/>
<protein>
    <submittedName>
        <fullName evidence="1">Uncharacterized protein</fullName>
    </submittedName>
</protein>
<accession>D2PG28</accession>
<reference evidence="2" key="1">
    <citation type="journal article" date="2009" name="Proc. Natl. Acad. Sci. U.S.A.">
        <title>Biogeography of the Sulfolobus islandicus pan-genome.</title>
        <authorList>
            <person name="Reno M.L."/>
            <person name="Held N.L."/>
            <person name="Fields C.J."/>
            <person name="Burke P.V."/>
            <person name="Whitaker R.J."/>
        </authorList>
    </citation>
    <scope>NUCLEOTIDE SEQUENCE [LARGE SCALE GENOMIC DNA]</scope>
    <source>
        <strain evidence="2">L.D.8.5 / Lassen #2</strain>
    </source>
</reference>
<dbReference type="Proteomes" id="UP000001404">
    <property type="component" value="Chromosome"/>
</dbReference>
<evidence type="ECO:0000313" key="2">
    <source>
        <dbReference type="Proteomes" id="UP000001404"/>
    </source>
</evidence>
<dbReference type="KEGG" id="sii:LD85_0444"/>
<evidence type="ECO:0000313" key="1">
    <source>
        <dbReference type="EMBL" id="ADB86222.1"/>
    </source>
</evidence>
<sequence>MFFSVDLLAGSNGKEGEKGLINFLICNCKFKIRWSLNLR</sequence>
<gene>
    <name evidence="1" type="ordered locus">LD85_0444</name>
</gene>
<proteinExistence type="predicted"/>
<name>D2PG28_SACI9</name>
<dbReference type="AlphaFoldDB" id="D2PG28"/>
<dbReference type="EMBL" id="CP001731">
    <property type="protein sequence ID" value="ADB86222.1"/>
    <property type="molecule type" value="Genomic_DNA"/>
</dbReference>